<feature type="region of interest" description="Disordered" evidence="4">
    <location>
        <begin position="31"/>
        <end position="223"/>
    </location>
</feature>
<dbReference type="InterPro" id="IPR031107">
    <property type="entry name" value="Small_HSP"/>
</dbReference>
<dbReference type="InterPro" id="IPR002068">
    <property type="entry name" value="A-crystallin/Hsp20_dom"/>
</dbReference>
<name>A0A6A6Q0T0_9PEZI</name>
<dbReference type="CDD" id="cd06464">
    <property type="entry name" value="ACD_sHsps-like"/>
    <property type="match status" value="1"/>
</dbReference>
<evidence type="ECO:0000259" key="5">
    <source>
        <dbReference type="PROSITE" id="PS01031"/>
    </source>
</evidence>
<organism evidence="6 7">
    <name type="scientific">Neohortaea acidophila</name>
    <dbReference type="NCBI Taxonomy" id="245834"/>
    <lineage>
        <taxon>Eukaryota</taxon>
        <taxon>Fungi</taxon>
        <taxon>Dikarya</taxon>
        <taxon>Ascomycota</taxon>
        <taxon>Pezizomycotina</taxon>
        <taxon>Dothideomycetes</taxon>
        <taxon>Dothideomycetidae</taxon>
        <taxon>Mycosphaerellales</taxon>
        <taxon>Teratosphaeriaceae</taxon>
        <taxon>Neohortaea</taxon>
    </lineage>
</organism>
<dbReference type="AlphaFoldDB" id="A0A6A6Q0T0"/>
<feature type="compositionally biased region" description="Basic and acidic residues" evidence="4">
    <location>
        <begin position="173"/>
        <end position="189"/>
    </location>
</feature>
<comment type="similarity">
    <text evidence="2 3">Belongs to the small heat shock protein (HSP20) family.</text>
</comment>
<keyword evidence="1" id="KW-0346">Stress response</keyword>
<protein>
    <submittedName>
        <fullName evidence="6">HSP20-like chaperone</fullName>
    </submittedName>
</protein>
<dbReference type="EMBL" id="MU001633">
    <property type="protein sequence ID" value="KAF2485596.1"/>
    <property type="molecule type" value="Genomic_DNA"/>
</dbReference>
<dbReference type="Gene3D" id="2.60.40.790">
    <property type="match status" value="1"/>
</dbReference>
<sequence>MSSRTKVLLIPGLPNAWRDARIWTMPHRGRNGRAHGWGHGGGPGQRGQEVPVQDDEDMLTPTSSDGEPVPPTAPDHHRHHGGRRGGARGFGKGRGGFGGRGRGGPHGHGPHAHHHHHHHHTGDENGLSGDEMCRGPPGMGGRGRFGGRGGGGHGGRGRGRGCGMGRGGGGDGASRDIDNDKAGEVEETSRTASAEPICRRPAGMRHLGPLPANPEHNDKFTPETDFFNHPEAYIVHVSLPGAKKEDIEVNWVAERSILRITGEVKRPADEDVLKNMITDERKAGKFERRIRLGNWVNPASVDVDGITAKLEDGILRVEVPKLEAEFVEIKKVDIN</sequence>
<dbReference type="SUPFAM" id="SSF49764">
    <property type="entry name" value="HSP20-like chaperones"/>
    <property type="match status" value="1"/>
</dbReference>
<gene>
    <name evidence="6" type="ORF">BDY17DRAFT_107978</name>
</gene>
<dbReference type="PANTHER" id="PTHR11527">
    <property type="entry name" value="HEAT-SHOCK PROTEIN 20 FAMILY MEMBER"/>
    <property type="match status" value="1"/>
</dbReference>
<dbReference type="Proteomes" id="UP000799767">
    <property type="component" value="Unassembled WGS sequence"/>
</dbReference>
<dbReference type="Pfam" id="PF00011">
    <property type="entry name" value="HSP20"/>
    <property type="match status" value="1"/>
</dbReference>
<feature type="compositionally biased region" description="Gly residues" evidence="4">
    <location>
        <begin position="87"/>
        <end position="102"/>
    </location>
</feature>
<dbReference type="RefSeq" id="XP_033592165.1">
    <property type="nucleotide sequence ID" value="XM_033729170.1"/>
</dbReference>
<feature type="domain" description="SHSP" evidence="5">
    <location>
        <begin position="215"/>
        <end position="335"/>
    </location>
</feature>
<dbReference type="InterPro" id="IPR008978">
    <property type="entry name" value="HSP20-like_chaperone"/>
</dbReference>
<feature type="compositionally biased region" description="Basic residues" evidence="4">
    <location>
        <begin position="76"/>
        <end position="86"/>
    </location>
</feature>
<feature type="compositionally biased region" description="Basic residues" evidence="4">
    <location>
        <begin position="103"/>
        <end position="120"/>
    </location>
</feature>
<dbReference type="PROSITE" id="PS01031">
    <property type="entry name" value="SHSP"/>
    <property type="match status" value="1"/>
</dbReference>
<dbReference type="OrthoDB" id="5511210at2759"/>
<feature type="compositionally biased region" description="Gly residues" evidence="4">
    <location>
        <begin position="35"/>
        <end position="45"/>
    </location>
</feature>
<evidence type="ECO:0000313" key="7">
    <source>
        <dbReference type="Proteomes" id="UP000799767"/>
    </source>
</evidence>
<dbReference type="GeneID" id="54470172"/>
<evidence type="ECO:0000256" key="1">
    <source>
        <dbReference type="ARBA" id="ARBA00023016"/>
    </source>
</evidence>
<evidence type="ECO:0000256" key="3">
    <source>
        <dbReference type="RuleBase" id="RU003616"/>
    </source>
</evidence>
<reference evidence="6" key="1">
    <citation type="journal article" date="2020" name="Stud. Mycol.">
        <title>101 Dothideomycetes genomes: a test case for predicting lifestyles and emergence of pathogens.</title>
        <authorList>
            <person name="Haridas S."/>
            <person name="Albert R."/>
            <person name="Binder M."/>
            <person name="Bloem J."/>
            <person name="Labutti K."/>
            <person name="Salamov A."/>
            <person name="Andreopoulos B."/>
            <person name="Baker S."/>
            <person name="Barry K."/>
            <person name="Bills G."/>
            <person name="Bluhm B."/>
            <person name="Cannon C."/>
            <person name="Castanera R."/>
            <person name="Culley D."/>
            <person name="Daum C."/>
            <person name="Ezra D."/>
            <person name="Gonzalez J."/>
            <person name="Henrissat B."/>
            <person name="Kuo A."/>
            <person name="Liang C."/>
            <person name="Lipzen A."/>
            <person name="Lutzoni F."/>
            <person name="Magnuson J."/>
            <person name="Mondo S."/>
            <person name="Nolan M."/>
            <person name="Ohm R."/>
            <person name="Pangilinan J."/>
            <person name="Park H.-J."/>
            <person name="Ramirez L."/>
            <person name="Alfaro M."/>
            <person name="Sun H."/>
            <person name="Tritt A."/>
            <person name="Yoshinaga Y."/>
            <person name="Zwiers L.-H."/>
            <person name="Turgeon B."/>
            <person name="Goodwin S."/>
            <person name="Spatafora J."/>
            <person name="Crous P."/>
            <person name="Grigoriev I."/>
        </authorList>
    </citation>
    <scope>NUCLEOTIDE SEQUENCE</scope>
    <source>
        <strain evidence="6">CBS 113389</strain>
    </source>
</reference>
<keyword evidence="7" id="KW-1185">Reference proteome</keyword>
<accession>A0A6A6Q0T0</accession>
<feature type="compositionally biased region" description="Gly residues" evidence="4">
    <location>
        <begin position="137"/>
        <end position="172"/>
    </location>
</feature>
<evidence type="ECO:0000313" key="6">
    <source>
        <dbReference type="EMBL" id="KAF2485596.1"/>
    </source>
</evidence>
<proteinExistence type="inferred from homology"/>
<evidence type="ECO:0000256" key="2">
    <source>
        <dbReference type="PROSITE-ProRule" id="PRU00285"/>
    </source>
</evidence>
<evidence type="ECO:0000256" key="4">
    <source>
        <dbReference type="SAM" id="MobiDB-lite"/>
    </source>
</evidence>